<dbReference type="Proteomes" id="UP000814033">
    <property type="component" value="Unassembled WGS sequence"/>
</dbReference>
<organism evidence="1 2">
    <name type="scientific">Auriscalpium vulgare</name>
    <dbReference type="NCBI Taxonomy" id="40419"/>
    <lineage>
        <taxon>Eukaryota</taxon>
        <taxon>Fungi</taxon>
        <taxon>Dikarya</taxon>
        <taxon>Basidiomycota</taxon>
        <taxon>Agaricomycotina</taxon>
        <taxon>Agaricomycetes</taxon>
        <taxon>Russulales</taxon>
        <taxon>Auriscalpiaceae</taxon>
        <taxon>Auriscalpium</taxon>
    </lineage>
</organism>
<keyword evidence="2" id="KW-1185">Reference proteome</keyword>
<reference evidence="1" key="1">
    <citation type="submission" date="2021-02" db="EMBL/GenBank/DDBJ databases">
        <authorList>
            <consortium name="DOE Joint Genome Institute"/>
            <person name="Ahrendt S."/>
            <person name="Looney B.P."/>
            <person name="Miyauchi S."/>
            <person name="Morin E."/>
            <person name="Drula E."/>
            <person name="Courty P.E."/>
            <person name="Chicoki N."/>
            <person name="Fauchery L."/>
            <person name="Kohler A."/>
            <person name="Kuo A."/>
            <person name="Labutti K."/>
            <person name="Pangilinan J."/>
            <person name="Lipzen A."/>
            <person name="Riley R."/>
            <person name="Andreopoulos W."/>
            <person name="He G."/>
            <person name="Johnson J."/>
            <person name="Barry K.W."/>
            <person name="Grigoriev I.V."/>
            <person name="Nagy L."/>
            <person name="Hibbett D."/>
            <person name="Henrissat B."/>
            <person name="Matheny P.B."/>
            <person name="Labbe J."/>
            <person name="Martin F."/>
        </authorList>
    </citation>
    <scope>NUCLEOTIDE SEQUENCE</scope>
    <source>
        <strain evidence="1">FP105234-sp</strain>
    </source>
</reference>
<name>A0ACB8RPX3_9AGAM</name>
<dbReference type="EMBL" id="MU275937">
    <property type="protein sequence ID" value="KAI0045972.1"/>
    <property type="molecule type" value="Genomic_DNA"/>
</dbReference>
<evidence type="ECO:0000313" key="1">
    <source>
        <dbReference type="EMBL" id="KAI0045972.1"/>
    </source>
</evidence>
<sequence length="166" mass="18171">MSPVQSEHQPRQDRDAADARSPSSTAATTGSGSTSAASNDEGINWDDYPPQLHSGAVGYGPEYGRGAGLDEKMTGVKEELKGRVLRKPDLVEKGRERRTGELKRKQQEEADVSAFEDPGEKEKSGKQDQEQQPPSYRDHPEGQRAANVNPGEQRGEPNARMVDARE</sequence>
<protein>
    <submittedName>
        <fullName evidence="1">Uncharacterized protein</fullName>
    </submittedName>
</protein>
<proteinExistence type="predicted"/>
<comment type="caution">
    <text evidence="1">The sequence shown here is derived from an EMBL/GenBank/DDBJ whole genome shotgun (WGS) entry which is preliminary data.</text>
</comment>
<accession>A0ACB8RPX3</accession>
<reference evidence="1" key="2">
    <citation type="journal article" date="2022" name="New Phytol.">
        <title>Evolutionary transition to the ectomycorrhizal habit in the genomes of a hyperdiverse lineage of mushroom-forming fungi.</title>
        <authorList>
            <person name="Looney B."/>
            <person name="Miyauchi S."/>
            <person name="Morin E."/>
            <person name="Drula E."/>
            <person name="Courty P.E."/>
            <person name="Kohler A."/>
            <person name="Kuo A."/>
            <person name="LaButti K."/>
            <person name="Pangilinan J."/>
            <person name="Lipzen A."/>
            <person name="Riley R."/>
            <person name="Andreopoulos W."/>
            <person name="He G."/>
            <person name="Johnson J."/>
            <person name="Nolan M."/>
            <person name="Tritt A."/>
            <person name="Barry K.W."/>
            <person name="Grigoriev I.V."/>
            <person name="Nagy L.G."/>
            <person name="Hibbett D."/>
            <person name="Henrissat B."/>
            <person name="Matheny P.B."/>
            <person name="Labbe J."/>
            <person name="Martin F.M."/>
        </authorList>
    </citation>
    <scope>NUCLEOTIDE SEQUENCE</scope>
    <source>
        <strain evidence="1">FP105234-sp</strain>
    </source>
</reference>
<evidence type="ECO:0000313" key="2">
    <source>
        <dbReference type="Proteomes" id="UP000814033"/>
    </source>
</evidence>
<gene>
    <name evidence="1" type="ORF">FA95DRAFT_1607272</name>
</gene>